<protein>
    <submittedName>
        <fullName evidence="1">Uncharacterized protein</fullName>
    </submittedName>
</protein>
<gene>
    <name evidence="1" type="ORF">DWW57_07645</name>
</gene>
<organism evidence="1 2">
    <name type="scientific">Odoribacter splanchnicus</name>
    <dbReference type="NCBI Taxonomy" id="28118"/>
    <lineage>
        <taxon>Bacteria</taxon>
        <taxon>Pseudomonadati</taxon>
        <taxon>Bacteroidota</taxon>
        <taxon>Bacteroidia</taxon>
        <taxon>Bacteroidales</taxon>
        <taxon>Odoribacteraceae</taxon>
        <taxon>Odoribacter</taxon>
    </lineage>
</organism>
<reference evidence="1 2" key="1">
    <citation type="submission" date="2018-08" db="EMBL/GenBank/DDBJ databases">
        <title>A genome reference for cultivated species of the human gut microbiota.</title>
        <authorList>
            <person name="Zou Y."/>
            <person name="Xue W."/>
            <person name="Luo G."/>
        </authorList>
    </citation>
    <scope>NUCLEOTIDE SEQUENCE [LARGE SCALE GENOMIC DNA]</scope>
    <source>
        <strain evidence="1 2">AF16-14</strain>
    </source>
</reference>
<name>A0A412TSF2_9BACT</name>
<sequence length="68" mass="7885">MRRSRVQVSQLAQLKISDLQEKGANNQSILALFLYKNQTFAVISVDVTRLLHEKFETKTWINSGFLLF</sequence>
<accession>A0A412TSF2</accession>
<proteinExistence type="predicted"/>
<dbReference type="Proteomes" id="UP000284243">
    <property type="component" value="Unassembled WGS sequence"/>
</dbReference>
<dbReference type="EMBL" id="QRYC01000008">
    <property type="protein sequence ID" value="RGU56736.1"/>
    <property type="molecule type" value="Genomic_DNA"/>
</dbReference>
<evidence type="ECO:0000313" key="2">
    <source>
        <dbReference type="Proteomes" id="UP000284243"/>
    </source>
</evidence>
<comment type="caution">
    <text evidence="1">The sequence shown here is derived from an EMBL/GenBank/DDBJ whole genome shotgun (WGS) entry which is preliminary data.</text>
</comment>
<dbReference type="AlphaFoldDB" id="A0A412TSF2"/>
<evidence type="ECO:0000313" key="1">
    <source>
        <dbReference type="EMBL" id="RGU56736.1"/>
    </source>
</evidence>